<proteinExistence type="inferred from homology"/>
<protein>
    <recommendedName>
        <fullName evidence="10">Cd(2+)-exporting ATPase</fullName>
        <ecNumber evidence="10">7.2.2.21</ecNumber>
    </recommendedName>
</protein>
<sequence>MFFSQHKKGSVVLMTMLLIAAYLGRFSGLDWLDDLSMVAIAVIGGLPLIVRAAGALRFKIISIELLVSIAVVSAIAIGEYSEAGIVVWLFSIGDFLEAVTLKKTRKSIQELVDLAPKTALKINQPHERVFSEVDIDEIEKGDYLLVKTGSQIPVDGRVVDGSGYADQASITGESKPSRKTIDSSVFAGTILTSGTLAVQAEKVGEDTTFGKLIELVEEAQDSQTKTQRLIDRFSKFYTPLVLAIAAAVGLITKDLRLAITILVLGCPGALVIGVPISTVAGIGSAAKQGMIAKGSAALDQLTKIDTLVFDKTGTLTTGQPSVGKVINFNGSLAENLKILASIEHESDHPLARAILEYYQKSGQKDAVYPISNSQIVDGRGIKATVNGQSVLVGNERLLKEAGIAANTSQLSATSSHVLLAVNEELRLALEVSDQLRDGVKDALHDLRKLKDYQLVLLSGDNQAVAEKTVAGLDFDLVVGDLLPVDKAEFIKKLQAAGHQTAFIGDGINDSPALSIADLGIAMGSGTEAAIEVADIILVDSSPTQLPIAVKYAKKMMHNMYENITIALLTVLLLFIGLFTGYVYMASGMLVHELSILIVILNGMRLIRHN</sequence>
<evidence type="ECO:0000259" key="13">
    <source>
        <dbReference type="Pfam" id="PF00122"/>
    </source>
</evidence>
<keyword evidence="6" id="KW-1278">Translocase</keyword>
<dbReference type="Pfam" id="PF00122">
    <property type="entry name" value="E1-E2_ATPase"/>
    <property type="match status" value="1"/>
</dbReference>
<dbReference type="CDD" id="cd02079">
    <property type="entry name" value="P-type_ATPase_HM"/>
    <property type="match status" value="1"/>
</dbReference>
<dbReference type="SUPFAM" id="SSF81653">
    <property type="entry name" value="Calcium ATPase, transduction domain A"/>
    <property type="match status" value="1"/>
</dbReference>
<dbReference type="InterPro" id="IPR059000">
    <property type="entry name" value="ATPase_P-type_domA"/>
</dbReference>
<keyword evidence="12" id="KW-1003">Cell membrane</keyword>
<keyword evidence="4 12" id="KW-0812">Transmembrane</keyword>
<dbReference type="PANTHER" id="PTHR48085:SF5">
    <property type="entry name" value="CADMIUM_ZINC-TRANSPORTING ATPASE HMA4-RELATED"/>
    <property type="match status" value="1"/>
</dbReference>
<keyword evidence="12" id="KW-0547">Nucleotide-binding</keyword>
<comment type="catalytic activity">
    <reaction evidence="11">
        <text>Cd(2+)(in) + ATP + H2O = Cd(2+)(out) + ADP + phosphate + H(+)</text>
        <dbReference type="Rhea" id="RHEA:12132"/>
        <dbReference type="ChEBI" id="CHEBI:15377"/>
        <dbReference type="ChEBI" id="CHEBI:15378"/>
        <dbReference type="ChEBI" id="CHEBI:30616"/>
        <dbReference type="ChEBI" id="CHEBI:43474"/>
        <dbReference type="ChEBI" id="CHEBI:48775"/>
        <dbReference type="ChEBI" id="CHEBI:456216"/>
        <dbReference type="EC" id="7.2.2.21"/>
    </reaction>
</comment>
<dbReference type="InterPro" id="IPR027256">
    <property type="entry name" value="P-typ_ATPase_IB"/>
</dbReference>
<dbReference type="FunFam" id="2.70.150.10:FF:000002">
    <property type="entry name" value="Copper-transporting ATPase 1, putative"/>
    <property type="match status" value="1"/>
</dbReference>
<feature type="transmembrane region" description="Helical" evidence="12">
    <location>
        <begin position="233"/>
        <end position="251"/>
    </location>
</feature>
<evidence type="ECO:0000256" key="10">
    <source>
        <dbReference type="ARBA" id="ARBA00039103"/>
    </source>
</evidence>
<feature type="transmembrane region" description="Helical" evidence="12">
    <location>
        <begin position="12"/>
        <end position="29"/>
    </location>
</feature>
<dbReference type="PROSITE" id="PS01229">
    <property type="entry name" value="COF_2"/>
    <property type="match status" value="1"/>
</dbReference>
<dbReference type="GO" id="GO:0046872">
    <property type="term" value="F:metal ion binding"/>
    <property type="evidence" value="ECO:0007669"/>
    <property type="project" value="UniProtKB-KW"/>
</dbReference>
<dbReference type="PRINTS" id="PR00120">
    <property type="entry name" value="HATPASE"/>
</dbReference>
<dbReference type="InterPro" id="IPR023299">
    <property type="entry name" value="ATPase_P-typ_cyto_dom_N"/>
</dbReference>
<keyword evidence="12" id="KW-0067">ATP-binding</keyword>
<evidence type="ECO:0000313" key="14">
    <source>
        <dbReference type="EMBL" id="KRL25226.1"/>
    </source>
</evidence>
<evidence type="ECO:0000256" key="8">
    <source>
        <dbReference type="ARBA" id="ARBA00023065"/>
    </source>
</evidence>
<dbReference type="Proteomes" id="UP000050901">
    <property type="component" value="Unassembled WGS sequence"/>
</dbReference>
<keyword evidence="7 12" id="KW-1133">Transmembrane helix</keyword>
<accession>A0A0R1P6N9</accession>
<feature type="transmembrane region" description="Helical" evidence="12">
    <location>
        <begin position="35"/>
        <end position="53"/>
    </location>
</feature>
<dbReference type="Gene3D" id="3.40.1110.10">
    <property type="entry name" value="Calcium-transporting ATPase, cytoplasmic domain N"/>
    <property type="match status" value="1"/>
</dbReference>
<keyword evidence="5 12" id="KW-0479">Metal-binding</keyword>
<evidence type="ECO:0000256" key="7">
    <source>
        <dbReference type="ARBA" id="ARBA00022989"/>
    </source>
</evidence>
<dbReference type="AlphaFoldDB" id="A0A0R1P6N9"/>
<dbReference type="GO" id="GO:0005524">
    <property type="term" value="F:ATP binding"/>
    <property type="evidence" value="ECO:0007669"/>
    <property type="project" value="UniProtKB-UniRule"/>
</dbReference>
<dbReference type="InterPro" id="IPR044492">
    <property type="entry name" value="P_typ_ATPase_HD_dom"/>
</dbReference>
<dbReference type="InterPro" id="IPR018303">
    <property type="entry name" value="ATPase_P-typ_P_site"/>
</dbReference>
<evidence type="ECO:0000256" key="11">
    <source>
        <dbReference type="ARBA" id="ARBA00049338"/>
    </source>
</evidence>
<dbReference type="PROSITE" id="PS00154">
    <property type="entry name" value="ATPASE_E1_E2"/>
    <property type="match status" value="1"/>
</dbReference>
<organism evidence="14 15">
    <name type="scientific">Limosilactobacillus mucosae DSM 13345</name>
    <dbReference type="NCBI Taxonomy" id="1423771"/>
    <lineage>
        <taxon>Bacteria</taxon>
        <taxon>Bacillati</taxon>
        <taxon>Bacillota</taxon>
        <taxon>Bacilli</taxon>
        <taxon>Lactobacillales</taxon>
        <taxon>Lactobacillaceae</taxon>
        <taxon>Limosilactobacillus</taxon>
    </lineage>
</organism>
<evidence type="ECO:0000256" key="5">
    <source>
        <dbReference type="ARBA" id="ARBA00022723"/>
    </source>
</evidence>
<dbReference type="Pfam" id="PF00702">
    <property type="entry name" value="Hydrolase"/>
    <property type="match status" value="1"/>
</dbReference>
<dbReference type="InterPro" id="IPR051014">
    <property type="entry name" value="Cation_Transport_ATPase_IB"/>
</dbReference>
<evidence type="ECO:0000256" key="4">
    <source>
        <dbReference type="ARBA" id="ARBA00022692"/>
    </source>
</evidence>
<dbReference type="InterPro" id="IPR008250">
    <property type="entry name" value="ATPase_P-typ_transduc_dom_A_sf"/>
</dbReference>
<dbReference type="EC" id="7.2.2.21" evidence="10"/>
<keyword evidence="3" id="KW-0104">Cadmium</keyword>
<dbReference type="PRINTS" id="PR00119">
    <property type="entry name" value="CATATPASE"/>
</dbReference>
<evidence type="ECO:0000256" key="2">
    <source>
        <dbReference type="ARBA" id="ARBA00006024"/>
    </source>
</evidence>
<dbReference type="PATRIC" id="fig|1423771.3.peg.499"/>
<evidence type="ECO:0000256" key="6">
    <source>
        <dbReference type="ARBA" id="ARBA00022967"/>
    </source>
</evidence>
<feature type="transmembrane region" description="Helical" evidence="12">
    <location>
        <begin position="563"/>
        <end position="583"/>
    </location>
</feature>
<name>A0A0R1P6N9_LIMMU</name>
<evidence type="ECO:0000313" key="15">
    <source>
        <dbReference type="Proteomes" id="UP000050901"/>
    </source>
</evidence>
<reference evidence="14 15" key="1">
    <citation type="journal article" date="2015" name="Genome Announc.">
        <title>Expanding the biotechnology potential of lactobacilli through comparative genomics of 213 strains and associated genera.</title>
        <authorList>
            <person name="Sun Z."/>
            <person name="Harris H.M."/>
            <person name="McCann A."/>
            <person name="Guo C."/>
            <person name="Argimon S."/>
            <person name="Zhang W."/>
            <person name="Yang X."/>
            <person name="Jeffery I.B."/>
            <person name="Cooney J.C."/>
            <person name="Kagawa T.F."/>
            <person name="Liu W."/>
            <person name="Song Y."/>
            <person name="Salvetti E."/>
            <person name="Wrobel A."/>
            <person name="Rasinkangas P."/>
            <person name="Parkhill J."/>
            <person name="Rea M.C."/>
            <person name="O'Sullivan O."/>
            <person name="Ritari J."/>
            <person name="Douillard F.P."/>
            <person name="Paul Ross R."/>
            <person name="Yang R."/>
            <person name="Briner A.E."/>
            <person name="Felis G.E."/>
            <person name="de Vos W.M."/>
            <person name="Barrangou R."/>
            <person name="Klaenhammer T.R."/>
            <person name="Caufield P.W."/>
            <person name="Cui Y."/>
            <person name="Zhang H."/>
            <person name="O'Toole P.W."/>
        </authorList>
    </citation>
    <scope>NUCLEOTIDE SEQUENCE [LARGE SCALE GENOMIC DNA]</scope>
    <source>
        <strain evidence="14 15">DSM 13345</strain>
    </source>
</reference>
<dbReference type="InterPro" id="IPR023298">
    <property type="entry name" value="ATPase_P-typ_TM_dom_sf"/>
</dbReference>
<dbReference type="NCBIfam" id="TIGR01494">
    <property type="entry name" value="ATPase_P-type"/>
    <property type="match status" value="1"/>
</dbReference>
<gene>
    <name evidence="14" type="ORF">FC47_GL000490</name>
</gene>
<dbReference type="NCBIfam" id="TIGR01512">
    <property type="entry name" value="ATPase-IB2_Cd"/>
    <property type="match status" value="1"/>
</dbReference>
<comment type="similarity">
    <text evidence="2 12">Belongs to the cation transport ATPase (P-type) (TC 3.A.3) family. Type IB subfamily.</text>
</comment>
<keyword evidence="9 12" id="KW-0472">Membrane</keyword>
<feature type="domain" description="P-type ATPase A" evidence="13">
    <location>
        <begin position="114"/>
        <end position="217"/>
    </location>
</feature>
<dbReference type="NCBIfam" id="TIGR01525">
    <property type="entry name" value="ATPase-IB_hvy"/>
    <property type="match status" value="1"/>
</dbReference>
<evidence type="ECO:0000256" key="12">
    <source>
        <dbReference type="RuleBase" id="RU362081"/>
    </source>
</evidence>
<comment type="subcellular location">
    <subcellularLocation>
        <location evidence="1">Cell membrane</location>
        <topology evidence="1">Multi-pass membrane protein</topology>
    </subcellularLocation>
</comment>
<dbReference type="EMBL" id="AZEQ01000013">
    <property type="protein sequence ID" value="KRL25226.1"/>
    <property type="molecule type" value="Genomic_DNA"/>
</dbReference>
<dbReference type="GO" id="GO:0008551">
    <property type="term" value="F:P-type cadmium transporter activity"/>
    <property type="evidence" value="ECO:0007669"/>
    <property type="project" value="UniProtKB-EC"/>
</dbReference>
<evidence type="ECO:0000256" key="3">
    <source>
        <dbReference type="ARBA" id="ARBA00022539"/>
    </source>
</evidence>
<comment type="caution">
    <text evidence="14">The sequence shown here is derived from an EMBL/GenBank/DDBJ whole genome shotgun (WGS) entry which is preliminary data.</text>
</comment>
<keyword evidence="8" id="KW-0406">Ion transport</keyword>
<feature type="transmembrane region" description="Helical" evidence="12">
    <location>
        <begin position="589"/>
        <end position="606"/>
    </location>
</feature>
<dbReference type="Gene3D" id="3.40.50.1000">
    <property type="entry name" value="HAD superfamily/HAD-like"/>
    <property type="match status" value="1"/>
</dbReference>
<dbReference type="GO" id="GO:0005886">
    <property type="term" value="C:plasma membrane"/>
    <property type="evidence" value="ECO:0007669"/>
    <property type="project" value="UniProtKB-SubCell"/>
</dbReference>
<keyword evidence="8" id="KW-0813">Transport</keyword>
<feature type="transmembrane region" description="Helical" evidence="12">
    <location>
        <begin position="257"/>
        <end position="283"/>
    </location>
</feature>
<evidence type="ECO:0000256" key="9">
    <source>
        <dbReference type="ARBA" id="ARBA00023136"/>
    </source>
</evidence>
<dbReference type="RefSeq" id="WP_056968464.1">
    <property type="nucleotide sequence ID" value="NZ_AZEQ01000013.1"/>
</dbReference>
<dbReference type="GO" id="GO:0016887">
    <property type="term" value="F:ATP hydrolysis activity"/>
    <property type="evidence" value="ECO:0007669"/>
    <property type="project" value="InterPro"/>
</dbReference>
<dbReference type="SFLD" id="SFLDF00027">
    <property type="entry name" value="p-type_atpase"/>
    <property type="match status" value="1"/>
</dbReference>
<dbReference type="InterPro" id="IPR023214">
    <property type="entry name" value="HAD_sf"/>
</dbReference>
<dbReference type="SUPFAM" id="SSF56784">
    <property type="entry name" value="HAD-like"/>
    <property type="match status" value="1"/>
</dbReference>
<dbReference type="SFLD" id="SFLDS00003">
    <property type="entry name" value="Haloacid_Dehalogenase"/>
    <property type="match status" value="1"/>
</dbReference>
<evidence type="ECO:0000256" key="1">
    <source>
        <dbReference type="ARBA" id="ARBA00004651"/>
    </source>
</evidence>
<dbReference type="Gene3D" id="2.70.150.10">
    <property type="entry name" value="Calcium-transporting ATPase, cytoplasmic transduction domain A"/>
    <property type="match status" value="1"/>
</dbReference>
<dbReference type="InterPro" id="IPR036412">
    <property type="entry name" value="HAD-like_sf"/>
</dbReference>
<dbReference type="InterPro" id="IPR001757">
    <property type="entry name" value="P_typ_ATPase"/>
</dbReference>
<dbReference type="SUPFAM" id="SSF81665">
    <property type="entry name" value="Calcium ATPase, transmembrane domain M"/>
    <property type="match status" value="1"/>
</dbReference>
<dbReference type="PANTHER" id="PTHR48085">
    <property type="entry name" value="CADMIUM/ZINC-TRANSPORTING ATPASE HMA2-RELATED"/>
    <property type="match status" value="1"/>
</dbReference>
<dbReference type="SFLD" id="SFLDG00002">
    <property type="entry name" value="C1.7:_P-type_atpase_like"/>
    <property type="match status" value="1"/>
</dbReference>